<keyword evidence="5 12" id="KW-0808">Transferase</keyword>
<comment type="catalytic activity">
    <reaction evidence="10">
        <text>(sulfur carrier)-H + L-cysteine = (sulfur carrier)-SH + L-alanine</text>
        <dbReference type="Rhea" id="RHEA:43892"/>
        <dbReference type="Rhea" id="RHEA-COMP:14737"/>
        <dbReference type="Rhea" id="RHEA-COMP:14739"/>
        <dbReference type="ChEBI" id="CHEBI:29917"/>
        <dbReference type="ChEBI" id="CHEBI:35235"/>
        <dbReference type="ChEBI" id="CHEBI:57972"/>
        <dbReference type="ChEBI" id="CHEBI:64428"/>
        <dbReference type="EC" id="2.8.1.7"/>
    </reaction>
</comment>
<reference evidence="13" key="1">
    <citation type="submission" date="2010-08" db="EMBL/GenBank/DDBJ databases">
        <title>Genome sequence of Parvularcula bermudensis HTCC2503.</title>
        <authorList>
            <person name="Kang D.-M."/>
            <person name="Oh H.-M."/>
            <person name="Cho J.-C."/>
        </authorList>
    </citation>
    <scope>NUCLEOTIDE SEQUENCE [LARGE SCALE GENOMIC DNA]</scope>
    <source>
        <strain evidence="13">ATCC BAA-594 / HTCC2503 / KCTC 12087</strain>
    </source>
</reference>
<dbReference type="STRING" id="314260.PB2503_09889"/>
<comment type="cofactor">
    <cofactor evidence="1">
        <name>pyridoxal 5'-phosphate</name>
        <dbReference type="ChEBI" id="CHEBI:597326"/>
    </cofactor>
</comment>
<dbReference type="PANTHER" id="PTHR11601">
    <property type="entry name" value="CYSTEINE DESULFURYLASE FAMILY MEMBER"/>
    <property type="match status" value="1"/>
</dbReference>
<evidence type="ECO:0000256" key="9">
    <source>
        <dbReference type="ARBA" id="ARBA00023014"/>
    </source>
</evidence>
<evidence type="ECO:0000259" key="11">
    <source>
        <dbReference type="Pfam" id="PF00266"/>
    </source>
</evidence>
<dbReference type="PIRSF" id="PIRSF005572">
    <property type="entry name" value="NifS"/>
    <property type="match status" value="1"/>
</dbReference>
<accession>E0TEE4</accession>
<evidence type="ECO:0000256" key="10">
    <source>
        <dbReference type="ARBA" id="ARBA00050776"/>
    </source>
</evidence>
<reference evidence="12 13" key="2">
    <citation type="journal article" date="2011" name="J. Bacteriol.">
        <title>Complete genome sequence of strain HTCC2503T of Parvularcula bermudensis, the type species of the order "Parvularculales" in the class Alphaproteobacteria.</title>
        <authorList>
            <person name="Oh H.M."/>
            <person name="Kang I."/>
            <person name="Vergin K.L."/>
            <person name="Kang D."/>
            <person name="Rhee K.H."/>
            <person name="Giovannoni S.J."/>
            <person name="Cho J.C."/>
        </authorList>
    </citation>
    <scope>NUCLEOTIDE SEQUENCE [LARGE SCALE GENOMIC DNA]</scope>
    <source>
        <strain evidence="13">ATCC BAA-594 / HTCC2503 / KCTC 12087</strain>
    </source>
</reference>
<dbReference type="GO" id="GO:0008483">
    <property type="term" value="F:transaminase activity"/>
    <property type="evidence" value="ECO:0007669"/>
    <property type="project" value="UniProtKB-KW"/>
</dbReference>
<dbReference type="Gene3D" id="3.40.640.10">
    <property type="entry name" value="Type I PLP-dependent aspartate aminotransferase-like (Major domain)"/>
    <property type="match status" value="1"/>
</dbReference>
<evidence type="ECO:0000256" key="3">
    <source>
        <dbReference type="ARBA" id="ARBA00006490"/>
    </source>
</evidence>
<evidence type="ECO:0000256" key="5">
    <source>
        <dbReference type="ARBA" id="ARBA00022679"/>
    </source>
</evidence>
<dbReference type="Gene3D" id="1.10.260.50">
    <property type="match status" value="1"/>
</dbReference>
<dbReference type="Proteomes" id="UP000001302">
    <property type="component" value="Chromosome"/>
</dbReference>
<dbReference type="GO" id="GO:0051536">
    <property type="term" value="F:iron-sulfur cluster binding"/>
    <property type="evidence" value="ECO:0007669"/>
    <property type="project" value="UniProtKB-KW"/>
</dbReference>
<evidence type="ECO:0000256" key="7">
    <source>
        <dbReference type="ARBA" id="ARBA00022898"/>
    </source>
</evidence>
<gene>
    <name evidence="12" type="ordered locus">PB2503_09889</name>
</gene>
<comment type="similarity">
    <text evidence="3">Belongs to the class-V pyridoxal-phosphate-dependent aminotransferase family. NifS/IscS subfamily.</text>
</comment>
<dbReference type="PANTHER" id="PTHR11601:SF34">
    <property type="entry name" value="CYSTEINE DESULFURASE"/>
    <property type="match status" value="1"/>
</dbReference>
<evidence type="ECO:0000256" key="2">
    <source>
        <dbReference type="ARBA" id="ARBA00003120"/>
    </source>
</evidence>
<dbReference type="eggNOG" id="COG1104">
    <property type="taxonomic scope" value="Bacteria"/>
</dbReference>
<keyword evidence="8" id="KW-0408">Iron</keyword>
<dbReference type="Pfam" id="PF00266">
    <property type="entry name" value="Aminotran_5"/>
    <property type="match status" value="1"/>
</dbReference>
<evidence type="ECO:0000256" key="6">
    <source>
        <dbReference type="ARBA" id="ARBA00022723"/>
    </source>
</evidence>
<organism evidence="12 13">
    <name type="scientific">Parvularcula bermudensis (strain ATCC BAA-594 / HTCC2503 / KCTC 12087)</name>
    <dbReference type="NCBI Taxonomy" id="314260"/>
    <lineage>
        <taxon>Bacteria</taxon>
        <taxon>Pseudomonadati</taxon>
        <taxon>Pseudomonadota</taxon>
        <taxon>Alphaproteobacteria</taxon>
        <taxon>Parvularculales</taxon>
        <taxon>Parvularculaceae</taxon>
        <taxon>Parvularcula</taxon>
    </lineage>
</organism>
<dbReference type="InterPro" id="IPR000192">
    <property type="entry name" value="Aminotrans_V_dom"/>
</dbReference>
<keyword evidence="12" id="KW-0032">Aminotransferase</keyword>
<evidence type="ECO:0000313" key="12">
    <source>
        <dbReference type="EMBL" id="ADM10030.1"/>
    </source>
</evidence>
<dbReference type="EMBL" id="CP002156">
    <property type="protein sequence ID" value="ADM10030.1"/>
    <property type="molecule type" value="Genomic_DNA"/>
</dbReference>
<dbReference type="InterPro" id="IPR015421">
    <property type="entry name" value="PyrdxlP-dep_Trfase_major"/>
</dbReference>
<dbReference type="InterPro" id="IPR015424">
    <property type="entry name" value="PyrdxlP-dep_Trfase"/>
</dbReference>
<dbReference type="InterPro" id="IPR015422">
    <property type="entry name" value="PyrdxlP-dep_Trfase_small"/>
</dbReference>
<dbReference type="RefSeq" id="WP_013301004.1">
    <property type="nucleotide sequence ID" value="NC_014414.1"/>
</dbReference>
<dbReference type="GO" id="GO:0046872">
    <property type="term" value="F:metal ion binding"/>
    <property type="evidence" value="ECO:0007669"/>
    <property type="project" value="UniProtKB-KW"/>
</dbReference>
<comment type="function">
    <text evidence="2">Catalyzes the removal of elemental sulfur atoms from cysteine to produce alanine. Seems to participate in the biosynthesis of the nitrogenase metalloclusters by providing the inorganic sulfur required for the Fe-S core formation.</text>
</comment>
<dbReference type="GO" id="GO:0031071">
    <property type="term" value="F:cysteine desulfurase activity"/>
    <property type="evidence" value="ECO:0007669"/>
    <property type="project" value="UniProtKB-EC"/>
</dbReference>
<keyword evidence="9" id="KW-0411">Iron-sulfur</keyword>
<sequence>MDDRLYLDHNATSPLRPQVRDVMLDVLSSGPCNPSSTHSEGRAAKARLSNARTTLGEVLSAPIEGIVFTGGGTEAVGLAIHSAIRGAAGVKRIFLGATEHDAVRSTAHAYRDQGAVEIEDVPVLPTGQIDTDWLARRLDSYEADTDGPFLLCVMLANNETGVINEIGQLGPLIWPKGGYLFVDAVQGFGKLPIDFTACGADFMAICGHKIGGPVGAGALLLKPGLECVAVHRGGGQESYRRAGTEAVAAIAGLAKAAELASPLDYRGLAVSRDAIEKRLPKGVTIWGRSAPRLGNTSCFSAPGFWSETQVMVMDLDGIAVSAGSACSSGKVRRSGVLAAMGASDDLAGCAIRVSFGWSTPEGAADRFVRQWTQHYERVVGSSTAAA</sequence>
<dbReference type="InterPro" id="IPR016454">
    <property type="entry name" value="Cysteine_dSase"/>
</dbReference>
<evidence type="ECO:0000256" key="1">
    <source>
        <dbReference type="ARBA" id="ARBA00001933"/>
    </source>
</evidence>
<evidence type="ECO:0000256" key="4">
    <source>
        <dbReference type="ARBA" id="ARBA00013558"/>
    </source>
</evidence>
<proteinExistence type="inferred from homology"/>
<dbReference type="AlphaFoldDB" id="E0TEE4"/>
<dbReference type="KEGG" id="pbr:PB2503_09889"/>
<keyword evidence="13" id="KW-1185">Reference proteome</keyword>
<evidence type="ECO:0000256" key="8">
    <source>
        <dbReference type="ARBA" id="ARBA00023004"/>
    </source>
</evidence>
<dbReference type="SUPFAM" id="SSF53383">
    <property type="entry name" value="PLP-dependent transferases"/>
    <property type="match status" value="1"/>
</dbReference>
<dbReference type="HOGENOM" id="CLU_003433_0_0_5"/>
<dbReference type="Gene3D" id="3.90.1150.10">
    <property type="entry name" value="Aspartate Aminotransferase, domain 1"/>
    <property type="match status" value="1"/>
</dbReference>
<dbReference type="OrthoDB" id="9808002at2"/>
<keyword evidence="6" id="KW-0479">Metal-binding</keyword>
<feature type="domain" description="Aminotransferase class V" evidence="11">
    <location>
        <begin position="6"/>
        <end position="361"/>
    </location>
</feature>
<protein>
    <recommendedName>
        <fullName evidence="4">Cysteine desulfurase</fullName>
    </recommendedName>
</protein>
<evidence type="ECO:0000313" key="13">
    <source>
        <dbReference type="Proteomes" id="UP000001302"/>
    </source>
</evidence>
<name>E0TEE4_PARBH</name>
<keyword evidence="7" id="KW-0663">Pyridoxal phosphate</keyword>